<dbReference type="Proteomes" id="UP000789325">
    <property type="component" value="Unassembled WGS sequence"/>
</dbReference>
<reference evidence="3" key="3">
    <citation type="submission" date="2021-09" db="EMBL/GenBank/DDBJ databases">
        <authorList>
            <person name="Gilroy R."/>
        </authorList>
    </citation>
    <scope>NUCLEOTIDE SEQUENCE</scope>
    <source>
        <strain evidence="3">USAMLcec12-2067</strain>
    </source>
</reference>
<keyword evidence="1" id="KW-0472">Membrane</keyword>
<evidence type="ECO:0000256" key="1">
    <source>
        <dbReference type="SAM" id="Phobius"/>
    </source>
</evidence>
<organism evidence="4 5">
    <name type="scientific">Rubneribacter badeniensis</name>
    <dbReference type="NCBI Taxonomy" id="2070688"/>
    <lineage>
        <taxon>Bacteria</taxon>
        <taxon>Bacillati</taxon>
        <taxon>Actinomycetota</taxon>
        <taxon>Coriobacteriia</taxon>
        <taxon>Eggerthellales</taxon>
        <taxon>Eggerthellaceae</taxon>
        <taxon>Rubneribacter</taxon>
    </lineage>
</organism>
<comment type="caution">
    <text evidence="4">The sequence shown here is derived from an EMBL/GenBank/DDBJ whole genome shotgun (WGS) entry which is preliminary data.</text>
</comment>
<name>A0A2K2U4W0_9ACTN</name>
<reference evidence="3" key="2">
    <citation type="journal article" date="2021" name="PeerJ">
        <title>Extensive microbial diversity within the chicken gut microbiome revealed by metagenomics and culture.</title>
        <authorList>
            <person name="Gilroy R."/>
            <person name="Ravi A."/>
            <person name="Getino M."/>
            <person name="Pursley I."/>
            <person name="Horton D.L."/>
            <person name="Alikhan N.F."/>
            <person name="Baker D."/>
            <person name="Gharbi K."/>
            <person name="Hall N."/>
            <person name="Watson M."/>
            <person name="Adriaenssens E.M."/>
            <person name="Foster-Nyarko E."/>
            <person name="Jarju S."/>
            <person name="Secka A."/>
            <person name="Antonio M."/>
            <person name="Oren A."/>
            <person name="Chaudhuri R.R."/>
            <person name="La Ragione R."/>
            <person name="Hildebrand F."/>
            <person name="Pallen M.J."/>
        </authorList>
    </citation>
    <scope>NUCLEOTIDE SEQUENCE</scope>
    <source>
        <strain evidence="3">USAMLcec12-2067</strain>
    </source>
</reference>
<dbReference type="Pfam" id="PF07811">
    <property type="entry name" value="TadE"/>
    <property type="match status" value="1"/>
</dbReference>
<keyword evidence="5" id="KW-1185">Reference proteome</keyword>
<dbReference type="Proteomes" id="UP000236488">
    <property type="component" value="Unassembled WGS sequence"/>
</dbReference>
<proteinExistence type="predicted"/>
<evidence type="ECO:0000313" key="3">
    <source>
        <dbReference type="EMBL" id="HJH44096.1"/>
    </source>
</evidence>
<feature type="transmembrane region" description="Helical" evidence="1">
    <location>
        <begin position="15"/>
        <end position="37"/>
    </location>
</feature>
<reference evidence="4 5" key="1">
    <citation type="journal article" date="2018" name="Int. J. Syst. Evol. Microbiol.">
        <title>Rubneribacter badeniensis gen. nov., sp. nov. and Enteroscipio rubneri gen. nov., sp. nov., new members of the Eggerthellaceae isolated from human faeces.</title>
        <authorList>
            <person name="Danylec N."/>
            <person name="Gobl A."/>
            <person name="Stoll D.A."/>
            <person name="Hetzer B."/>
            <person name="Kulling S.E."/>
            <person name="Huch M."/>
        </authorList>
    </citation>
    <scope>NUCLEOTIDE SEQUENCE [LARGE SCALE GENOMIC DNA]</scope>
    <source>
        <strain evidence="4 5">ResAG-85</strain>
    </source>
</reference>
<dbReference type="EMBL" id="PPEL01000033">
    <property type="protein sequence ID" value="PNV65375.1"/>
    <property type="molecule type" value="Genomic_DNA"/>
</dbReference>
<dbReference type="InterPro" id="IPR012495">
    <property type="entry name" value="TadE-like_dom"/>
</dbReference>
<dbReference type="EMBL" id="DYZL01000201">
    <property type="protein sequence ID" value="HJH44096.1"/>
    <property type="molecule type" value="Genomic_DNA"/>
</dbReference>
<gene>
    <name evidence="4" type="ORF">C2L80_06815</name>
    <name evidence="3" type="ORF">K8V16_09935</name>
</gene>
<keyword evidence="1" id="KW-0812">Transmembrane</keyword>
<sequence length="169" mass="18116">MKARAQESGQATVEAAFLIPVLLVALLLLMQPGILLYDRLVMNAAASEACRLLATKTDAAGDMAESCEAFVRRRLGAVPPVSCFHVHEGGCSWEVRLEGDEGSDEVRVSIVNEARPLPLIGAGGALLGILNERGNFRIEVEARQRTQPEWIDSSSAGGDPSGWVGAWME</sequence>
<feature type="domain" description="TadE-like" evidence="2">
    <location>
        <begin position="9"/>
        <end position="51"/>
    </location>
</feature>
<evidence type="ECO:0000259" key="2">
    <source>
        <dbReference type="Pfam" id="PF07811"/>
    </source>
</evidence>
<dbReference type="AlphaFoldDB" id="A0A2K2U4W0"/>
<evidence type="ECO:0000313" key="4">
    <source>
        <dbReference type="EMBL" id="PNV65375.1"/>
    </source>
</evidence>
<keyword evidence="1" id="KW-1133">Transmembrane helix</keyword>
<protein>
    <submittedName>
        <fullName evidence="4">Pilus assembly protein</fullName>
    </submittedName>
</protein>
<evidence type="ECO:0000313" key="5">
    <source>
        <dbReference type="Proteomes" id="UP000236488"/>
    </source>
</evidence>
<dbReference type="RefSeq" id="WP_087197319.1">
    <property type="nucleotide sequence ID" value="NZ_PPEL01000033.1"/>
</dbReference>
<accession>A0A2K2U4W0</accession>